<reference evidence="3" key="1">
    <citation type="journal article" date="2019" name="Int. J. Syst. Evol. Microbiol.">
        <title>The Global Catalogue of Microorganisms (GCM) 10K type strain sequencing project: providing services to taxonomists for standard genome sequencing and annotation.</title>
        <authorList>
            <consortium name="The Broad Institute Genomics Platform"/>
            <consortium name="The Broad Institute Genome Sequencing Center for Infectious Disease"/>
            <person name="Wu L."/>
            <person name="Ma J."/>
        </authorList>
    </citation>
    <scope>NUCLEOTIDE SEQUENCE [LARGE SCALE GENOMIC DNA]</scope>
    <source>
        <strain evidence="3">JCM 31202</strain>
    </source>
</reference>
<name>A0ABW3EUQ6_9ACTN</name>
<dbReference type="EMBL" id="JBHTJA010000051">
    <property type="protein sequence ID" value="MFD0903264.1"/>
    <property type="molecule type" value="Genomic_DNA"/>
</dbReference>
<evidence type="ECO:0000256" key="1">
    <source>
        <dbReference type="SAM" id="MobiDB-lite"/>
    </source>
</evidence>
<feature type="region of interest" description="Disordered" evidence="1">
    <location>
        <begin position="27"/>
        <end position="48"/>
    </location>
</feature>
<accession>A0ABW3EUQ6</accession>
<evidence type="ECO:0000313" key="2">
    <source>
        <dbReference type="EMBL" id="MFD0903264.1"/>
    </source>
</evidence>
<gene>
    <name evidence="2" type="ORF">ACFQ11_22925</name>
</gene>
<dbReference type="RefSeq" id="WP_378301901.1">
    <property type="nucleotide sequence ID" value="NZ_JBHTJA010000051.1"/>
</dbReference>
<proteinExistence type="predicted"/>
<dbReference type="Proteomes" id="UP001596972">
    <property type="component" value="Unassembled WGS sequence"/>
</dbReference>
<sequence length="48" mass="4816">MITALREWGVLVGRWAPTVAIGVALRTEGTGDGGMPADGRAPAPAATP</sequence>
<evidence type="ECO:0000313" key="3">
    <source>
        <dbReference type="Proteomes" id="UP001596972"/>
    </source>
</evidence>
<organism evidence="2 3">
    <name type="scientific">Actinomadura sediminis</name>
    <dbReference type="NCBI Taxonomy" id="1038904"/>
    <lineage>
        <taxon>Bacteria</taxon>
        <taxon>Bacillati</taxon>
        <taxon>Actinomycetota</taxon>
        <taxon>Actinomycetes</taxon>
        <taxon>Streptosporangiales</taxon>
        <taxon>Thermomonosporaceae</taxon>
        <taxon>Actinomadura</taxon>
    </lineage>
</organism>
<protein>
    <submittedName>
        <fullName evidence="2">Uncharacterized protein</fullName>
    </submittedName>
</protein>
<comment type="caution">
    <text evidence="2">The sequence shown here is derived from an EMBL/GenBank/DDBJ whole genome shotgun (WGS) entry which is preliminary data.</text>
</comment>
<keyword evidence="3" id="KW-1185">Reference proteome</keyword>